<dbReference type="SUPFAM" id="SSF51064">
    <property type="entry name" value="Head domain of nucleotide exchange factor GrpE"/>
    <property type="match status" value="1"/>
</dbReference>
<evidence type="ECO:0000256" key="7">
    <source>
        <dbReference type="ARBA" id="ARBA00053401"/>
    </source>
</evidence>
<sequence>MNTTKDRKNHENKKFSVEEPKEMNSTKRDDVYEILKEDFSKKEEKYGSLIKELNEKLGSFEKREREIILRSKAEVENIIRRSEKNMEKAHKFALEKFSYDLLSVIDNLERSISLTKNAENGFSLILEGVQLTIRSFLSVIKKYGIRPIDVQIGEPFDPRFHEAVSTINSEEHQDNKIIDIVQKGYTIHSRLLRPAMVVVNAKKRE</sequence>
<evidence type="ECO:0000256" key="13">
    <source>
        <dbReference type="SAM" id="MobiDB-lite"/>
    </source>
</evidence>
<dbReference type="PRINTS" id="PR00773">
    <property type="entry name" value="GRPEPROTEIN"/>
</dbReference>
<accession>A0A0C1VIX7</accession>
<dbReference type="EMBL" id="AWXV01000004">
    <property type="protein sequence ID" value="KIE63750.1"/>
    <property type="molecule type" value="Genomic_DNA"/>
</dbReference>
<dbReference type="PROSITE" id="PS01071">
    <property type="entry name" value="GRPE"/>
    <property type="match status" value="1"/>
</dbReference>
<dbReference type="GO" id="GO:0005829">
    <property type="term" value="C:cytosol"/>
    <property type="evidence" value="ECO:0007669"/>
    <property type="project" value="TreeGrafter"/>
</dbReference>
<name>A0A0C1VIX7_9ENTR</name>
<dbReference type="InterPro" id="IPR009012">
    <property type="entry name" value="GrpE_head"/>
</dbReference>
<dbReference type="PANTHER" id="PTHR21237">
    <property type="entry name" value="GRPE PROTEIN"/>
    <property type="match status" value="1"/>
</dbReference>
<evidence type="ECO:0000256" key="3">
    <source>
        <dbReference type="ARBA" id="ARBA00011738"/>
    </source>
</evidence>
<evidence type="ECO:0000256" key="6">
    <source>
        <dbReference type="ARBA" id="ARBA00023186"/>
    </source>
</evidence>
<dbReference type="GO" id="GO:0006457">
    <property type="term" value="P:protein folding"/>
    <property type="evidence" value="ECO:0007669"/>
    <property type="project" value="InterPro"/>
</dbReference>
<evidence type="ECO:0000256" key="12">
    <source>
        <dbReference type="RuleBase" id="RU004478"/>
    </source>
</evidence>
<comment type="subcellular location">
    <subcellularLocation>
        <location evidence="1 10">Cytoplasm</location>
    </subcellularLocation>
</comment>
<protein>
    <recommendedName>
        <fullName evidence="8 10">Protein GrpE</fullName>
    </recommendedName>
    <alternativeName>
        <fullName evidence="9 10">HSP-70 cofactor</fullName>
    </alternativeName>
</protein>
<evidence type="ECO:0000256" key="4">
    <source>
        <dbReference type="ARBA" id="ARBA00022490"/>
    </source>
</evidence>
<gene>
    <name evidence="10" type="primary">grpE</name>
    <name evidence="14" type="ORF">P689_122232</name>
</gene>
<evidence type="ECO:0000256" key="8">
    <source>
        <dbReference type="ARBA" id="ARBA00072274"/>
    </source>
</evidence>
<dbReference type="Pfam" id="PF01025">
    <property type="entry name" value="GrpE"/>
    <property type="match status" value="1"/>
</dbReference>
<keyword evidence="4 10" id="KW-0963">Cytoplasm</keyword>
<evidence type="ECO:0000313" key="14">
    <source>
        <dbReference type="EMBL" id="KIE63750.1"/>
    </source>
</evidence>
<comment type="subunit">
    <text evidence="3 10">Homodimer.</text>
</comment>
<evidence type="ECO:0000256" key="9">
    <source>
        <dbReference type="ARBA" id="ARBA00076414"/>
    </source>
</evidence>
<dbReference type="InterPro" id="IPR000740">
    <property type="entry name" value="GrpE"/>
</dbReference>
<dbReference type="HOGENOM" id="CLU_057217_6_0_6"/>
<dbReference type="PANTHER" id="PTHR21237:SF23">
    <property type="entry name" value="GRPE PROTEIN HOMOLOG, MITOCHONDRIAL"/>
    <property type="match status" value="1"/>
</dbReference>
<dbReference type="Proteomes" id="UP000054529">
    <property type="component" value="Unassembled WGS sequence"/>
</dbReference>
<evidence type="ECO:0000313" key="15">
    <source>
        <dbReference type="Proteomes" id="UP000054529"/>
    </source>
</evidence>
<dbReference type="GO" id="GO:0051082">
    <property type="term" value="F:unfolded protein binding"/>
    <property type="evidence" value="ECO:0007669"/>
    <property type="project" value="TreeGrafter"/>
</dbReference>
<dbReference type="GO" id="GO:0000774">
    <property type="term" value="F:adenyl-nucleotide exchange factor activity"/>
    <property type="evidence" value="ECO:0007669"/>
    <property type="project" value="InterPro"/>
</dbReference>
<evidence type="ECO:0000256" key="5">
    <source>
        <dbReference type="ARBA" id="ARBA00023016"/>
    </source>
</evidence>
<evidence type="ECO:0000256" key="1">
    <source>
        <dbReference type="ARBA" id="ARBA00004496"/>
    </source>
</evidence>
<keyword evidence="6 10" id="KW-0143">Chaperone</keyword>
<reference evidence="14 15" key="1">
    <citation type="journal article" date="2014" name="G3 (Bethesda)">
        <title>Genome sequence of Candidatus Riesia pediculischaeffi, endosymbiont of chimpanzee lice, and genomic comparison of recently acquired endosymbionts from human and chimpanzee lice.</title>
        <authorList>
            <person name="Boyd B.M."/>
            <person name="Allen J.M."/>
            <person name="de Crecy-Lagard V."/>
            <person name="Reed D.L."/>
        </authorList>
    </citation>
    <scope>NUCLEOTIDE SEQUENCE [LARGE SCALE GENOMIC DNA]</scope>
    <source>
        <strain evidence="14 15">PTSU</strain>
    </source>
</reference>
<comment type="function">
    <text evidence="7 10 11">Participates actively in the response to hyperosmotic and heat shock by preventing the aggregation of stress-denatured proteins, in association with DnaK and GrpE. It is the nucleotide exchange factor for DnaK and may function as a thermosensor. Unfolded proteins bind initially to DnaJ; upon interaction with the DnaJ-bound protein, DnaK hydrolyzes its bound ATP, resulting in the formation of a stable complex. GrpE releases ADP from DnaK; ATP binding to DnaK triggers the release of the substrate protein, thus completing the reaction cycle. Several rounds of ATP-dependent interactions between DnaJ, DnaK and GrpE are required for fully efficient folding.</text>
</comment>
<dbReference type="Gene3D" id="2.30.22.10">
    <property type="entry name" value="Head domain of nucleotide exchange factor GrpE"/>
    <property type="match status" value="1"/>
</dbReference>
<keyword evidence="5 10" id="KW-0346">Stress response</keyword>
<dbReference type="CDD" id="cd00446">
    <property type="entry name" value="GrpE"/>
    <property type="match status" value="1"/>
</dbReference>
<dbReference type="AlphaFoldDB" id="A0A0C1VIX7"/>
<evidence type="ECO:0000256" key="11">
    <source>
        <dbReference type="RuleBase" id="RU000639"/>
    </source>
</evidence>
<dbReference type="HAMAP" id="MF_01151">
    <property type="entry name" value="GrpE"/>
    <property type="match status" value="1"/>
</dbReference>
<comment type="similarity">
    <text evidence="2 10 12">Belongs to the GrpE family.</text>
</comment>
<dbReference type="FunFam" id="2.30.22.10:FF:000001">
    <property type="entry name" value="Protein GrpE"/>
    <property type="match status" value="1"/>
</dbReference>
<dbReference type="GO" id="GO:0051087">
    <property type="term" value="F:protein-folding chaperone binding"/>
    <property type="evidence" value="ECO:0007669"/>
    <property type="project" value="InterPro"/>
</dbReference>
<dbReference type="SUPFAM" id="SSF58014">
    <property type="entry name" value="Coiled-coil domain of nucleotide exchange factor GrpE"/>
    <property type="match status" value="1"/>
</dbReference>
<dbReference type="InterPro" id="IPR013805">
    <property type="entry name" value="GrpE_CC"/>
</dbReference>
<dbReference type="GO" id="GO:0042803">
    <property type="term" value="F:protein homodimerization activity"/>
    <property type="evidence" value="ECO:0007669"/>
    <property type="project" value="InterPro"/>
</dbReference>
<evidence type="ECO:0000256" key="10">
    <source>
        <dbReference type="HAMAP-Rule" id="MF_01151"/>
    </source>
</evidence>
<dbReference type="PATRIC" id="fig|1401651.3.peg.498"/>
<evidence type="ECO:0000256" key="2">
    <source>
        <dbReference type="ARBA" id="ARBA00009054"/>
    </source>
</evidence>
<feature type="region of interest" description="Disordered" evidence="13">
    <location>
        <begin position="1"/>
        <end position="27"/>
    </location>
</feature>
<dbReference type="RefSeq" id="WP_039719656.1">
    <property type="nucleotide sequence ID" value="NZ_AWXV01000004.1"/>
</dbReference>
<comment type="caution">
    <text evidence="14">The sequence shown here is derived from an EMBL/GenBank/DDBJ whole genome shotgun (WGS) entry which is preliminary data.</text>
</comment>
<dbReference type="NCBIfam" id="NF010748">
    <property type="entry name" value="PRK14150.1"/>
    <property type="match status" value="1"/>
</dbReference>
<organism evidence="14 15">
    <name type="scientific">Candidatus Riesia pediculischaeffi PTSU</name>
    <dbReference type="NCBI Taxonomy" id="1401651"/>
    <lineage>
        <taxon>Bacteria</taxon>
        <taxon>Pseudomonadati</taxon>
        <taxon>Pseudomonadota</taxon>
        <taxon>Gammaproteobacteria</taxon>
        <taxon>Enterobacterales</taxon>
        <taxon>Enterobacteriaceae</taxon>
        <taxon>Candidatus Riesia</taxon>
    </lineage>
</organism>
<proteinExistence type="inferred from homology"/>
<dbReference type="Gene3D" id="3.90.20.20">
    <property type="match status" value="1"/>
</dbReference>
<dbReference type="OrthoDB" id="9789811at2"/>